<feature type="active site" evidence="6">
    <location>
        <position position="16"/>
    </location>
</feature>
<name>A0A1H0G0G9_9BACI</name>
<dbReference type="FunFam" id="3.40.50.2300:FF:000113">
    <property type="entry name" value="Low molecular weight protein-tyrosine-phosphatase"/>
    <property type="match status" value="1"/>
</dbReference>
<evidence type="ECO:0000256" key="3">
    <source>
        <dbReference type="ARBA" id="ARBA00022801"/>
    </source>
</evidence>
<dbReference type="SUPFAM" id="SSF52788">
    <property type="entry name" value="Phosphotyrosine protein phosphatases I"/>
    <property type="match status" value="1"/>
</dbReference>
<dbReference type="STRING" id="237069.SAMN05216498_0424"/>
<dbReference type="PANTHER" id="PTHR11717:SF7">
    <property type="entry name" value="LOW MOLECULAR WEIGHT PHOSPHOTYROSINE PROTEIN PHOSPHATASE"/>
    <property type="match status" value="1"/>
</dbReference>
<protein>
    <recommendedName>
        <fullName evidence="2">protein-tyrosine-phosphatase</fullName>
        <ecNumber evidence="2">3.1.3.48</ecNumber>
    </recommendedName>
</protein>
<keyword evidence="3" id="KW-0378">Hydrolase</keyword>
<dbReference type="Gene3D" id="3.40.50.2300">
    <property type="match status" value="1"/>
</dbReference>
<feature type="active site" description="Nucleophile" evidence="6">
    <location>
        <position position="10"/>
    </location>
</feature>
<feature type="domain" description="Phosphotyrosine protein phosphatase I" evidence="7">
    <location>
        <begin position="4"/>
        <end position="151"/>
    </location>
</feature>
<dbReference type="AlphaFoldDB" id="A0A1H0G0G9"/>
<dbReference type="Pfam" id="PF01451">
    <property type="entry name" value="LMWPc"/>
    <property type="match status" value="1"/>
</dbReference>
<proteinExistence type="inferred from homology"/>
<sequence length="158" mass="18045">MLMIKVLFVCLGNICRSPMAEAVFEDLIKKKGLKQHFDVDSAGVSNYHIGELPHEGTIKKLKENEISSEGLKARQFSENDFEAFDYVIAMDDDNMEALEQMMSSEPNTVVKKLLDYLPSQEVTNVPDPFFTGDFEETYQLVSEACRHLLDEIRRSNNM</sequence>
<dbReference type="CDD" id="cd16343">
    <property type="entry name" value="LMWPTP"/>
    <property type="match status" value="1"/>
</dbReference>
<dbReference type="SMART" id="SM00226">
    <property type="entry name" value="LMWPc"/>
    <property type="match status" value="1"/>
</dbReference>
<comment type="similarity">
    <text evidence="1">Belongs to the low molecular weight phosphotyrosine protein phosphatase family.</text>
</comment>
<dbReference type="PRINTS" id="PR00719">
    <property type="entry name" value="LMWPTPASE"/>
</dbReference>
<dbReference type="PANTHER" id="PTHR11717">
    <property type="entry name" value="LOW MOLECULAR WEIGHT PROTEIN TYROSINE PHOSPHATASE"/>
    <property type="match status" value="1"/>
</dbReference>
<gene>
    <name evidence="8" type="ORF">SAMN05216498_0424</name>
</gene>
<comment type="catalytic activity">
    <reaction evidence="5">
        <text>O-phospho-L-tyrosyl-[protein] + H2O = L-tyrosyl-[protein] + phosphate</text>
        <dbReference type="Rhea" id="RHEA:10684"/>
        <dbReference type="Rhea" id="RHEA-COMP:10136"/>
        <dbReference type="Rhea" id="RHEA-COMP:20101"/>
        <dbReference type="ChEBI" id="CHEBI:15377"/>
        <dbReference type="ChEBI" id="CHEBI:43474"/>
        <dbReference type="ChEBI" id="CHEBI:46858"/>
        <dbReference type="ChEBI" id="CHEBI:61978"/>
        <dbReference type="EC" id="3.1.3.48"/>
    </reaction>
</comment>
<dbReference type="InterPro" id="IPR036196">
    <property type="entry name" value="Ptyr_pPase_sf"/>
</dbReference>
<dbReference type="InterPro" id="IPR023485">
    <property type="entry name" value="Ptyr_pPase"/>
</dbReference>
<dbReference type="InterPro" id="IPR050438">
    <property type="entry name" value="LMW_PTPase"/>
</dbReference>
<evidence type="ECO:0000256" key="2">
    <source>
        <dbReference type="ARBA" id="ARBA00013064"/>
    </source>
</evidence>
<organism evidence="8 9">
    <name type="scientific">Tenuibacillus multivorans</name>
    <dbReference type="NCBI Taxonomy" id="237069"/>
    <lineage>
        <taxon>Bacteria</taxon>
        <taxon>Bacillati</taxon>
        <taxon>Bacillota</taxon>
        <taxon>Bacilli</taxon>
        <taxon>Bacillales</taxon>
        <taxon>Bacillaceae</taxon>
        <taxon>Tenuibacillus</taxon>
    </lineage>
</organism>
<dbReference type="GO" id="GO:0004725">
    <property type="term" value="F:protein tyrosine phosphatase activity"/>
    <property type="evidence" value="ECO:0007669"/>
    <property type="project" value="UniProtKB-EC"/>
</dbReference>
<evidence type="ECO:0000256" key="6">
    <source>
        <dbReference type="PIRSR" id="PIRSR617867-1"/>
    </source>
</evidence>
<reference evidence="8 9" key="1">
    <citation type="submission" date="2016-10" db="EMBL/GenBank/DDBJ databases">
        <authorList>
            <person name="de Groot N.N."/>
        </authorList>
    </citation>
    <scope>NUCLEOTIDE SEQUENCE [LARGE SCALE GENOMIC DNA]</scope>
    <source>
        <strain evidence="8 9">CGMCC 1.3442</strain>
    </source>
</reference>
<accession>A0A1H0G0G9</accession>
<dbReference type="EMBL" id="FNIG01000014">
    <property type="protein sequence ID" value="SDO00397.1"/>
    <property type="molecule type" value="Genomic_DNA"/>
</dbReference>
<feature type="active site" description="Proton donor" evidence="6">
    <location>
        <position position="127"/>
    </location>
</feature>
<evidence type="ECO:0000313" key="8">
    <source>
        <dbReference type="EMBL" id="SDO00397.1"/>
    </source>
</evidence>
<keyword evidence="4" id="KW-0904">Protein phosphatase</keyword>
<evidence type="ECO:0000256" key="4">
    <source>
        <dbReference type="ARBA" id="ARBA00022912"/>
    </source>
</evidence>
<keyword evidence="9" id="KW-1185">Reference proteome</keyword>
<evidence type="ECO:0000256" key="5">
    <source>
        <dbReference type="ARBA" id="ARBA00051722"/>
    </source>
</evidence>
<dbReference type="InterPro" id="IPR017867">
    <property type="entry name" value="Tyr_phospatase_low_mol_wt"/>
</dbReference>
<dbReference type="EC" id="3.1.3.48" evidence="2"/>
<dbReference type="Proteomes" id="UP000199334">
    <property type="component" value="Unassembled WGS sequence"/>
</dbReference>
<evidence type="ECO:0000259" key="7">
    <source>
        <dbReference type="SMART" id="SM00226"/>
    </source>
</evidence>
<evidence type="ECO:0000256" key="1">
    <source>
        <dbReference type="ARBA" id="ARBA00011063"/>
    </source>
</evidence>
<evidence type="ECO:0000313" key="9">
    <source>
        <dbReference type="Proteomes" id="UP000199334"/>
    </source>
</evidence>